<dbReference type="AlphaFoldDB" id="A0AA88XIW5"/>
<keyword evidence="2" id="KW-1185">Reference proteome</keyword>
<protein>
    <submittedName>
        <fullName evidence="1">Uncharacterized protein</fullName>
    </submittedName>
</protein>
<accession>A0AA88XIW5</accession>
<name>A0AA88XIW5_9ASTE</name>
<reference evidence="1" key="1">
    <citation type="submission" date="2022-12" db="EMBL/GenBank/DDBJ databases">
        <title>Draft genome assemblies for two species of Escallonia (Escalloniales).</title>
        <authorList>
            <person name="Chanderbali A."/>
            <person name="Dervinis C."/>
            <person name="Anghel I."/>
            <person name="Soltis D."/>
            <person name="Soltis P."/>
            <person name="Zapata F."/>
        </authorList>
    </citation>
    <scope>NUCLEOTIDE SEQUENCE</scope>
    <source>
        <strain evidence="1">UCBG64.0493</strain>
        <tissue evidence="1">Leaf</tissue>
    </source>
</reference>
<sequence length="191" mass="21698">MNDLTIGIAKIIIITWFCNTSVPSVYQQFGHYNTATKIWSLLTQRYTTADLAHQYQLHDSLHRMKQEPDQSINSSLSQMQGIWDQLELSEPSWTCSEDSTQLITCRPDIVLVTPSQPSHISSPLSLRHSSASFFQQECQYCHEFAMASSRNTRRTQNRNVANPNVTGNENPQDLLTLLANQQAQLTQLLSN</sequence>
<gene>
    <name evidence="1" type="ORF">RJ639_002132</name>
</gene>
<proteinExistence type="predicted"/>
<dbReference type="EMBL" id="JAVXUP010000005">
    <property type="protein sequence ID" value="KAK3043553.1"/>
    <property type="molecule type" value="Genomic_DNA"/>
</dbReference>
<dbReference type="Proteomes" id="UP001188597">
    <property type="component" value="Unassembled WGS sequence"/>
</dbReference>
<evidence type="ECO:0000313" key="2">
    <source>
        <dbReference type="Proteomes" id="UP001188597"/>
    </source>
</evidence>
<evidence type="ECO:0000313" key="1">
    <source>
        <dbReference type="EMBL" id="KAK3043553.1"/>
    </source>
</evidence>
<organism evidence="1 2">
    <name type="scientific">Escallonia herrerae</name>
    <dbReference type="NCBI Taxonomy" id="1293975"/>
    <lineage>
        <taxon>Eukaryota</taxon>
        <taxon>Viridiplantae</taxon>
        <taxon>Streptophyta</taxon>
        <taxon>Embryophyta</taxon>
        <taxon>Tracheophyta</taxon>
        <taxon>Spermatophyta</taxon>
        <taxon>Magnoliopsida</taxon>
        <taxon>eudicotyledons</taxon>
        <taxon>Gunneridae</taxon>
        <taxon>Pentapetalae</taxon>
        <taxon>asterids</taxon>
        <taxon>campanulids</taxon>
        <taxon>Escalloniales</taxon>
        <taxon>Escalloniaceae</taxon>
        <taxon>Escallonia</taxon>
    </lineage>
</organism>
<comment type="caution">
    <text evidence="1">The sequence shown here is derived from an EMBL/GenBank/DDBJ whole genome shotgun (WGS) entry which is preliminary data.</text>
</comment>